<sequence>MQIFRNTKILRYFSLIIGLVILNISVDSPDFNKNFPEDLSLNDQESIVEIVIEKILGFEDAIPEYEDSDNENHLVKKDFSLDNYVLQRRPEFIFDLSLQELLNSEYQHKYYNFYPEVTSPPPKV</sequence>
<proteinExistence type="predicted"/>
<keyword evidence="1" id="KW-0812">Transmembrane</keyword>
<name>A0A1I1IBC4_9FLAO</name>
<dbReference type="AlphaFoldDB" id="A0A1I1IBC4"/>
<reference evidence="3" key="1">
    <citation type="submission" date="2016-10" db="EMBL/GenBank/DDBJ databases">
        <authorList>
            <person name="Varghese N."/>
            <person name="Submissions S."/>
        </authorList>
    </citation>
    <scope>NUCLEOTIDE SEQUENCE [LARGE SCALE GENOMIC DNA]</scope>
    <source>
        <strain evidence="3">DSM 24499</strain>
    </source>
</reference>
<keyword evidence="1" id="KW-1133">Transmembrane helix</keyword>
<dbReference type="Proteomes" id="UP000199438">
    <property type="component" value="Unassembled WGS sequence"/>
</dbReference>
<keyword evidence="3" id="KW-1185">Reference proteome</keyword>
<dbReference type="EMBL" id="FOKV01000003">
    <property type="protein sequence ID" value="SFC33527.1"/>
    <property type="molecule type" value="Genomic_DNA"/>
</dbReference>
<organism evidence="2 3">
    <name type="scientific">Zunongwangia mangrovi</name>
    <dbReference type="NCBI Taxonomy" id="1334022"/>
    <lineage>
        <taxon>Bacteria</taxon>
        <taxon>Pseudomonadati</taxon>
        <taxon>Bacteroidota</taxon>
        <taxon>Flavobacteriia</taxon>
        <taxon>Flavobacteriales</taxon>
        <taxon>Flavobacteriaceae</taxon>
        <taxon>Zunongwangia</taxon>
    </lineage>
</organism>
<keyword evidence="1" id="KW-0472">Membrane</keyword>
<evidence type="ECO:0000313" key="2">
    <source>
        <dbReference type="EMBL" id="SFC33527.1"/>
    </source>
</evidence>
<protein>
    <submittedName>
        <fullName evidence="2">Uncharacterized protein</fullName>
    </submittedName>
</protein>
<dbReference type="RefSeq" id="WP_092542244.1">
    <property type="nucleotide sequence ID" value="NZ_FOKV01000003.1"/>
</dbReference>
<evidence type="ECO:0000256" key="1">
    <source>
        <dbReference type="SAM" id="Phobius"/>
    </source>
</evidence>
<accession>A0A1I1IBC4</accession>
<dbReference type="STRING" id="1334022.SAMN04487907_103376"/>
<evidence type="ECO:0000313" key="3">
    <source>
        <dbReference type="Proteomes" id="UP000199438"/>
    </source>
</evidence>
<feature type="transmembrane region" description="Helical" evidence="1">
    <location>
        <begin position="9"/>
        <end position="26"/>
    </location>
</feature>
<dbReference type="OrthoDB" id="827641at2"/>
<gene>
    <name evidence="2" type="ORF">SAMN04487907_103376</name>
</gene>